<keyword evidence="1" id="KW-0472">Membrane</keyword>
<dbReference type="SUPFAM" id="SSF53448">
    <property type="entry name" value="Nucleotide-diphospho-sugar transferases"/>
    <property type="match status" value="1"/>
</dbReference>
<dbReference type="AlphaFoldDB" id="A0A0G0WKU7"/>
<feature type="domain" description="Glycosyltransferase 2-like" evidence="2">
    <location>
        <begin position="6"/>
        <end position="163"/>
    </location>
</feature>
<feature type="transmembrane region" description="Helical" evidence="1">
    <location>
        <begin position="234"/>
        <end position="257"/>
    </location>
</feature>
<keyword evidence="1" id="KW-0812">Transmembrane</keyword>
<dbReference type="InterPro" id="IPR029044">
    <property type="entry name" value="Nucleotide-diphossugar_trans"/>
</dbReference>
<dbReference type="GO" id="GO:0016740">
    <property type="term" value="F:transferase activity"/>
    <property type="evidence" value="ECO:0007669"/>
    <property type="project" value="UniProtKB-KW"/>
</dbReference>
<dbReference type="Gene3D" id="3.90.550.10">
    <property type="entry name" value="Spore Coat Polysaccharide Biosynthesis Protein SpsA, Chain A"/>
    <property type="match status" value="1"/>
</dbReference>
<dbReference type="Proteomes" id="UP000034753">
    <property type="component" value="Unassembled WGS sequence"/>
</dbReference>
<comment type="caution">
    <text evidence="3">The sequence shown here is derived from an EMBL/GenBank/DDBJ whole genome shotgun (WGS) entry which is preliminary data.</text>
</comment>
<evidence type="ECO:0000256" key="1">
    <source>
        <dbReference type="SAM" id="Phobius"/>
    </source>
</evidence>
<accession>A0A0G0WKU7</accession>
<reference evidence="3 4" key="1">
    <citation type="journal article" date="2015" name="Nature">
        <title>rRNA introns, odd ribosomes, and small enigmatic genomes across a large radiation of phyla.</title>
        <authorList>
            <person name="Brown C.T."/>
            <person name="Hug L.A."/>
            <person name="Thomas B.C."/>
            <person name="Sharon I."/>
            <person name="Castelle C.J."/>
            <person name="Singh A."/>
            <person name="Wilkins M.J."/>
            <person name="Williams K.H."/>
            <person name="Banfield J.F."/>
        </authorList>
    </citation>
    <scope>NUCLEOTIDE SEQUENCE [LARGE SCALE GENOMIC DNA]</scope>
</reference>
<evidence type="ECO:0000259" key="2">
    <source>
        <dbReference type="Pfam" id="PF00535"/>
    </source>
</evidence>
<proteinExistence type="predicted"/>
<dbReference type="Pfam" id="PF00535">
    <property type="entry name" value="Glycos_transf_2"/>
    <property type="match status" value="1"/>
</dbReference>
<dbReference type="InterPro" id="IPR001173">
    <property type="entry name" value="Glyco_trans_2-like"/>
</dbReference>
<keyword evidence="3" id="KW-0808">Transferase</keyword>
<dbReference type="CDD" id="cd04179">
    <property type="entry name" value="DPM_DPG-synthase_like"/>
    <property type="match status" value="1"/>
</dbReference>
<dbReference type="EMBL" id="LCBN01000024">
    <property type="protein sequence ID" value="KKS13449.1"/>
    <property type="molecule type" value="Genomic_DNA"/>
</dbReference>
<dbReference type="InterPro" id="IPR050256">
    <property type="entry name" value="Glycosyltransferase_2"/>
</dbReference>
<dbReference type="PANTHER" id="PTHR48090">
    <property type="entry name" value="UNDECAPRENYL-PHOSPHATE 4-DEOXY-4-FORMAMIDO-L-ARABINOSE TRANSFERASE-RELATED"/>
    <property type="match status" value="1"/>
</dbReference>
<organism evidence="3 4">
    <name type="scientific">Candidatus Daviesbacteria bacterium GW2011_GWB1_41_5</name>
    <dbReference type="NCBI Taxonomy" id="1618429"/>
    <lineage>
        <taxon>Bacteria</taxon>
        <taxon>Candidatus Daviesiibacteriota</taxon>
    </lineage>
</organism>
<keyword evidence="1" id="KW-1133">Transmembrane helix</keyword>
<gene>
    <name evidence="3" type="ORF">UU67_C0024G0006</name>
</gene>
<sequence length="305" mass="33857">MKLVVQIPVFNEERTISQVIKSIPRRIPNISKVEILVVDDGSSDNTVKVAKKSGAHHILSLKKHVGLAKTFQASLQKALNLKADIIVNTDGDNQYDQKEIPKLIAPILEGRADMVIGNRQIEKLTHMPRSKKIGNIVGSFLIRKLTGAKVSDASSGFRAFTRGTARSFNLLSSHTYTHETIIQAVNKDFLITEVPITFKKRNGHSRLITGIWSHVKFSAATIIRTVLMYKAFKFLLILGLIISSLGMVGIIRFLYFVSIRQGSGHIQSLIASSVLIGMGFNIIVLGFIADLISINRKTLERKMNE</sequence>
<feature type="transmembrane region" description="Helical" evidence="1">
    <location>
        <begin position="269"/>
        <end position="292"/>
    </location>
</feature>
<evidence type="ECO:0000313" key="4">
    <source>
        <dbReference type="Proteomes" id="UP000034753"/>
    </source>
</evidence>
<name>A0A0G0WKU7_9BACT</name>
<protein>
    <submittedName>
        <fullName evidence="3">Glycosyl transferase family 2</fullName>
    </submittedName>
</protein>
<dbReference type="PANTHER" id="PTHR48090:SF7">
    <property type="entry name" value="RFBJ PROTEIN"/>
    <property type="match status" value="1"/>
</dbReference>
<evidence type="ECO:0000313" key="3">
    <source>
        <dbReference type="EMBL" id="KKS13449.1"/>
    </source>
</evidence>